<dbReference type="AlphaFoldDB" id="A0A9D1WS35"/>
<dbReference type="Pfam" id="PF10694">
    <property type="entry name" value="DUF2500"/>
    <property type="match status" value="1"/>
</dbReference>
<evidence type="ECO:0000313" key="2">
    <source>
        <dbReference type="EMBL" id="HIX66109.1"/>
    </source>
</evidence>
<protein>
    <submittedName>
        <fullName evidence="2">DUF2500 domain-containing protein</fullName>
    </submittedName>
</protein>
<reference evidence="2" key="1">
    <citation type="journal article" date="2021" name="PeerJ">
        <title>Extensive microbial diversity within the chicken gut microbiome revealed by metagenomics and culture.</title>
        <authorList>
            <person name="Gilroy R."/>
            <person name="Ravi A."/>
            <person name="Getino M."/>
            <person name="Pursley I."/>
            <person name="Horton D.L."/>
            <person name="Alikhan N.F."/>
            <person name="Baker D."/>
            <person name="Gharbi K."/>
            <person name="Hall N."/>
            <person name="Watson M."/>
            <person name="Adriaenssens E.M."/>
            <person name="Foster-Nyarko E."/>
            <person name="Jarju S."/>
            <person name="Secka A."/>
            <person name="Antonio M."/>
            <person name="Oren A."/>
            <person name="Chaudhuri R.R."/>
            <person name="La Ragione R."/>
            <person name="Hildebrand F."/>
            <person name="Pallen M.J."/>
        </authorList>
    </citation>
    <scope>NUCLEOTIDE SEQUENCE</scope>
    <source>
        <strain evidence="2">CHK188-5543</strain>
    </source>
</reference>
<organism evidence="2 3">
    <name type="scientific">Candidatus Anaerotruncus excrementipullorum</name>
    <dbReference type="NCBI Taxonomy" id="2838465"/>
    <lineage>
        <taxon>Bacteria</taxon>
        <taxon>Bacillati</taxon>
        <taxon>Bacillota</taxon>
        <taxon>Clostridia</taxon>
        <taxon>Eubacteriales</taxon>
        <taxon>Oscillospiraceae</taxon>
        <taxon>Anaerotruncus</taxon>
    </lineage>
</organism>
<keyword evidence="1" id="KW-1133">Transmembrane helix</keyword>
<comment type="caution">
    <text evidence="2">The sequence shown here is derived from an EMBL/GenBank/DDBJ whole genome shotgun (WGS) entry which is preliminary data.</text>
</comment>
<sequence>MFWGFSLLETIFPILFFMAFSLVLGIFILSLVRGIQTYRKNNAAPVLTVQCRVVDKRMEVSHRMDGDALPHSFVRYYATFQVESGDRLEFAMEGRDYGQLAQGDLGRLTFQGTRYLGFRRSS</sequence>
<dbReference type="Proteomes" id="UP000886800">
    <property type="component" value="Unassembled WGS sequence"/>
</dbReference>
<name>A0A9D1WS35_9FIRM</name>
<keyword evidence="1" id="KW-0472">Membrane</keyword>
<accession>A0A9D1WS35</accession>
<proteinExistence type="predicted"/>
<dbReference type="InterPro" id="IPR019635">
    <property type="entry name" value="DUF2500"/>
</dbReference>
<dbReference type="Gene3D" id="2.40.50.660">
    <property type="match status" value="1"/>
</dbReference>
<feature type="transmembrane region" description="Helical" evidence="1">
    <location>
        <begin position="12"/>
        <end position="32"/>
    </location>
</feature>
<evidence type="ECO:0000313" key="3">
    <source>
        <dbReference type="Proteomes" id="UP000886800"/>
    </source>
</evidence>
<keyword evidence="1" id="KW-0812">Transmembrane</keyword>
<evidence type="ECO:0000256" key="1">
    <source>
        <dbReference type="SAM" id="Phobius"/>
    </source>
</evidence>
<dbReference type="EMBL" id="DXES01000166">
    <property type="protein sequence ID" value="HIX66109.1"/>
    <property type="molecule type" value="Genomic_DNA"/>
</dbReference>
<gene>
    <name evidence="2" type="ORF">H9736_07650</name>
</gene>
<reference evidence="2" key="2">
    <citation type="submission" date="2021-04" db="EMBL/GenBank/DDBJ databases">
        <authorList>
            <person name="Gilroy R."/>
        </authorList>
    </citation>
    <scope>NUCLEOTIDE SEQUENCE</scope>
    <source>
        <strain evidence="2">CHK188-5543</strain>
    </source>
</reference>